<dbReference type="PRINTS" id="PR00938">
    <property type="entry name" value="BRACHYURY"/>
</dbReference>
<dbReference type="PRINTS" id="PR00937">
    <property type="entry name" value="TBOX"/>
</dbReference>
<feature type="region of interest" description="Disordered" evidence="7">
    <location>
        <begin position="298"/>
        <end position="319"/>
    </location>
</feature>
<dbReference type="GO" id="GO:0045893">
    <property type="term" value="P:positive regulation of DNA-templated transcription"/>
    <property type="evidence" value="ECO:0007669"/>
    <property type="project" value="InterPro"/>
</dbReference>
<comment type="subcellular location">
    <subcellularLocation>
        <location evidence="1 6">Nucleus</location>
    </subcellularLocation>
</comment>
<dbReference type="Pfam" id="PF00907">
    <property type="entry name" value="T-box"/>
    <property type="match status" value="1"/>
</dbReference>
<keyword evidence="10" id="KW-1185">Reference proteome</keyword>
<dbReference type="Gene3D" id="2.60.40.820">
    <property type="entry name" value="Transcription factor, T-box"/>
    <property type="match status" value="1"/>
</dbReference>
<feature type="non-terminal residue" evidence="9">
    <location>
        <position position="390"/>
    </location>
</feature>
<dbReference type="GO" id="GO:0001708">
    <property type="term" value="P:cell fate specification"/>
    <property type="evidence" value="ECO:0007669"/>
    <property type="project" value="TreeGrafter"/>
</dbReference>
<keyword evidence="4" id="KW-0804">Transcription</keyword>
<evidence type="ECO:0000256" key="6">
    <source>
        <dbReference type="PROSITE-ProRule" id="PRU00201"/>
    </source>
</evidence>
<dbReference type="SUPFAM" id="SSF49417">
    <property type="entry name" value="p53-like transcription factors"/>
    <property type="match status" value="1"/>
</dbReference>
<dbReference type="AlphaFoldDB" id="A0A7D9EKR4"/>
<dbReference type="GO" id="GO:0005634">
    <property type="term" value="C:nucleus"/>
    <property type="evidence" value="ECO:0007669"/>
    <property type="project" value="UniProtKB-SubCell"/>
</dbReference>
<evidence type="ECO:0000256" key="8">
    <source>
        <dbReference type="SAM" id="Phobius"/>
    </source>
</evidence>
<keyword evidence="8" id="KW-1133">Transmembrane helix</keyword>
<dbReference type="InterPro" id="IPR001699">
    <property type="entry name" value="TF_T-box"/>
</dbReference>
<gene>
    <name evidence="9" type="ORF">PACLA_8A068557</name>
</gene>
<dbReference type="Proteomes" id="UP001152795">
    <property type="component" value="Unassembled WGS sequence"/>
</dbReference>
<dbReference type="GO" id="GO:0000785">
    <property type="term" value="C:chromatin"/>
    <property type="evidence" value="ECO:0007669"/>
    <property type="project" value="TreeGrafter"/>
</dbReference>
<protein>
    <submittedName>
        <fullName evidence="9">T-box transcription factor TBX4-like</fullName>
    </submittedName>
</protein>
<feature type="DNA-binding region" description="T-box" evidence="6">
    <location>
        <begin position="112"/>
        <end position="286"/>
    </location>
</feature>
<evidence type="ECO:0000256" key="7">
    <source>
        <dbReference type="SAM" id="MobiDB-lite"/>
    </source>
</evidence>
<evidence type="ECO:0000313" key="10">
    <source>
        <dbReference type="Proteomes" id="UP001152795"/>
    </source>
</evidence>
<proteinExistence type="predicted"/>
<reference evidence="9" key="1">
    <citation type="submission" date="2020-04" db="EMBL/GenBank/DDBJ databases">
        <authorList>
            <person name="Alioto T."/>
            <person name="Alioto T."/>
            <person name="Gomez Garrido J."/>
        </authorList>
    </citation>
    <scope>NUCLEOTIDE SEQUENCE</scope>
    <source>
        <strain evidence="9">A484AB</strain>
    </source>
</reference>
<keyword evidence="2" id="KW-0805">Transcription regulation</keyword>
<dbReference type="PANTHER" id="PTHR11267:SF196">
    <property type="entry name" value="T-BOX PROTEIN 30_42-RELATED"/>
    <property type="match status" value="1"/>
</dbReference>
<dbReference type="OrthoDB" id="5985336at2759"/>
<organism evidence="9 10">
    <name type="scientific">Paramuricea clavata</name>
    <name type="common">Red gorgonian</name>
    <name type="synonym">Violescent sea-whip</name>
    <dbReference type="NCBI Taxonomy" id="317549"/>
    <lineage>
        <taxon>Eukaryota</taxon>
        <taxon>Metazoa</taxon>
        <taxon>Cnidaria</taxon>
        <taxon>Anthozoa</taxon>
        <taxon>Octocorallia</taxon>
        <taxon>Malacalcyonacea</taxon>
        <taxon>Plexauridae</taxon>
        <taxon>Paramuricea</taxon>
    </lineage>
</organism>
<evidence type="ECO:0000256" key="5">
    <source>
        <dbReference type="ARBA" id="ARBA00023242"/>
    </source>
</evidence>
<sequence>MANMSHSPLTRAASSFQVSPIAMPSHGSYIFRDISDYHRNTGGLHSPYARPPNYCDDYPYGAAASNHQGNPLTALFSNSPASLLGSSSFLDMQDMKRKPNGNIRADLDNRTLWKGFNEYGTEMIITKAGRRMFPTIRVKLEGLDPKTKYFLVMDIVPVDDNRFKYHNGEWIVSGKAEPPHPSRLYIHTDSPATGAQWMRQIVSFQKLKLTNSQVDQQGHIILNSMHKYQPRLHVVQANEFNALNGRSAYQTFVFHETEFMAVTAYQNPQITQLKIENNPFAKGFRGTCNSFSSTTYGATKRKLEEDPEETGPAARPLHKTADDGQCQKLINKSDINKSVINVYKAAITGLILIGGLIFGGLTFGRRFTESNLQPCHSSGALQRPVVQLLW</sequence>
<keyword evidence="3 6" id="KW-0238">DNA-binding</keyword>
<keyword evidence="8" id="KW-0812">Transmembrane</keyword>
<dbReference type="InterPro" id="IPR002070">
    <property type="entry name" value="TF_Brachyury"/>
</dbReference>
<evidence type="ECO:0000256" key="2">
    <source>
        <dbReference type="ARBA" id="ARBA00023015"/>
    </source>
</evidence>
<dbReference type="PANTHER" id="PTHR11267">
    <property type="entry name" value="T-BOX PROTEIN-RELATED"/>
    <property type="match status" value="1"/>
</dbReference>
<evidence type="ECO:0000256" key="3">
    <source>
        <dbReference type="ARBA" id="ARBA00023125"/>
    </source>
</evidence>
<evidence type="ECO:0000313" key="9">
    <source>
        <dbReference type="EMBL" id="CAB4012830.1"/>
    </source>
</evidence>
<keyword evidence="8" id="KW-0472">Membrane</keyword>
<dbReference type="FunFam" id="2.60.40.820:FF:000007">
    <property type="entry name" value="T-box transcription factor"/>
    <property type="match status" value="1"/>
</dbReference>
<name>A0A7D9EKR4_PARCT</name>
<dbReference type="GO" id="GO:0000981">
    <property type="term" value="F:DNA-binding transcription factor activity, RNA polymerase II-specific"/>
    <property type="evidence" value="ECO:0007669"/>
    <property type="project" value="TreeGrafter"/>
</dbReference>
<dbReference type="InterPro" id="IPR018186">
    <property type="entry name" value="TF_T-box_CS"/>
</dbReference>
<dbReference type="PROSITE" id="PS50252">
    <property type="entry name" value="TBOX_3"/>
    <property type="match status" value="1"/>
</dbReference>
<dbReference type="InterPro" id="IPR046360">
    <property type="entry name" value="T-box_DNA-bd"/>
</dbReference>
<evidence type="ECO:0000256" key="1">
    <source>
        <dbReference type="ARBA" id="ARBA00004123"/>
    </source>
</evidence>
<accession>A0A7D9EKR4</accession>
<keyword evidence="5 6" id="KW-0539">Nucleus</keyword>
<dbReference type="InterPro" id="IPR036960">
    <property type="entry name" value="T-box_sf"/>
</dbReference>
<dbReference type="GO" id="GO:0000978">
    <property type="term" value="F:RNA polymerase II cis-regulatory region sequence-specific DNA binding"/>
    <property type="evidence" value="ECO:0007669"/>
    <property type="project" value="InterPro"/>
</dbReference>
<evidence type="ECO:0000256" key="4">
    <source>
        <dbReference type="ARBA" id="ARBA00023163"/>
    </source>
</evidence>
<comment type="caution">
    <text evidence="9">The sequence shown here is derived from an EMBL/GenBank/DDBJ whole genome shotgun (WGS) entry which is preliminary data.</text>
</comment>
<dbReference type="PROSITE" id="PS01283">
    <property type="entry name" value="TBOX_1"/>
    <property type="match status" value="1"/>
</dbReference>
<dbReference type="EMBL" id="CACRXK020007649">
    <property type="protein sequence ID" value="CAB4012830.1"/>
    <property type="molecule type" value="Genomic_DNA"/>
</dbReference>
<dbReference type="InterPro" id="IPR008967">
    <property type="entry name" value="p53-like_TF_DNA-bd_sf"/>
</dbReference>
<dbReference type="SMART" id="SM00425">
    <property type="entry name" value="TBOX"/>
    <property type="match status" value="1"/>
</dbReference>
<feature type="transmembrane region" description="Helical" evidence="8">
    <location>
        <begin position="342"/>
        <end position="363"/>
    </location>
</feature>